<evidence type="ECO:0000256" key="1">
    <source>
        <dbReference type="SAM" id="Coils"/>
    </source>
</evidence>
<dbReference type="InterPro" id="IPR027417">
    <property type="entry name" value="P-loop_NTPase"/>
</dbReference>
<dbReference type="SUPFAM" id="SSF52540">
    <property type="entry name" value="P-loop containing nucleoside triphosphate hydrolases"/>
    <property type="match status" value="1"/>
</dbReference>
<gene>
    <name evidence="2" type="ORF">EI684_09395</name>
</gene>
<keyword evidence="1" id="KW-0175">Coiled coil</keyword>
<organism evidence="2 3">
    <name type="scientific">Candidatus Viridilinea halotolerans</name>
    <dbReference type="NCBI Taxonomy" id="2491704"/>
    <lineage>
        <taxon>Bacteria</taxon>
        <taxon>Bacillati</taxon>
        <taxon>Chloroflexota</taxon>
        <taxon>Chloroflexia</taxon>
        <taxon>Chloroflexales</taxon>
        <taxon>Chloroflexineae</taxon>
        <taxon>Oscillochloridaceae</taxon>
        <taxon>Candidatus Viridilinea</taxon>
    </lineage>
</organism>
<reference evidence="2 3" key="1">
    <citation type="submission" date="2018-12" db="EMBL/GenBank/DDBJ databases">
        <title>Genome Sequence of Candidatus Viridilinea halotolerans isolated from saline sulfide-rich spring.</title>
        <authorList>
            <person name="Grouzdev D.S."/>
            <person name="Burganskaya E.I."/>
            <person name="Krutkina M.S."/>
            <person name="Sukhacheva M.V."/>
            <person name="Gorlenko V.M."/>
        </authorList>
    </citation>
    <scope>NUCLEOTIDE SEQUENCE [LARGE SCALE GENOMIC DNA]</scope>
    <source>
        <strain evidence="2">Chok-6</strain>
    </source>
</reference>
<name>A0A426U1F1_9CHLR</name>
<proteinExistence type="predicted"/>
<protein>
    <submittedName>
        <fullName evidence="2">Uncharacterized protein</fullName>
    </submittedName>
</protein>
<dbReference type="EMBL" id="RSAS01000358">
    <property type="protein sequence ID" value="RRR73080.1"/>
    <property type="molecule type" value="Genomic_DNA"/>
</dbReference>
<dbReference type="AlphaFoldDB" id="A0A426U1F1"/>
<evidence type="ECO:0000313" key="3">
    <source>
        <dbReference type="Proteomes" id="UP000280307"/>
    </source>
</evidence>
<sequence>MQPGFYLVTGAPHTGKTALLDYLDSVFRAKNQYVIRFNFDGSDYKDCVVAIAEITKDIMSIHPDFNGRNIMPPKRRPWGFFDDLFVKYGKIVVIIEDLDKIHYDYQTTIKDFLPFHHLENIHLVMSTRVTIDNYTFNIDIDPENKLQLKYITQEDIKNWTIQYQLQPVDEIAYQIWQRSQGRPYDVAAWCCELQRHQNPLEFLDSKTQLQSSKHLAENELTTLEKRLNHDSKQLATSRQALKKLFRDVLGVLAVSCSPIPFDELRQMLDCDAEQLRNLQQCLQSYISSDDDGFWLTSSHLIDYLRSMPNRHGIYAQELIKGREYLFGWCCKRFSESDDLYKIPLYILRYSPYYAMIARESCRRSFVEAVFSHATWRSALEERSGSLGAVRAAVAEAWEAAEKLDVPHDLVFGLTACAIMKTSLVAVLPPEIVTLLVRYALWSEERAATYALGYPTQQDRDVLQLLLQDNQLKLERYAKLTQQVVELAKLPNYEQALRQILQPYERIGGTDKAQMASETLRDAVAPAKDWPASTRSFLQLSEDLTMLFSHTHLAVSPVGDSANLSDEQRDVLEQIVNSWIHDSDIPLALSANRYVQLTRLIASSTRANYLEALTILAPAIRCVFGAECAERMALMVKKITDAYP</sequence>
<accession>A0A426U1F1</accession>
<comment type="caution">
    <text evidence="2">The sequence shown here is derived from an EMBL/GenBank/DDBJ whole genome shotgun (WGS) entry which is preliminary data.</text>
</comment>
<feature type="coiled-coil region" evidence="1">
    <location>
        <begin position="206"/>
        <end position="233"/>
    </location>
</feature>
<evidence type="ECO:0000313" key="2">
    <source>
        <dbReference type="EMBL" id="RRR73080.1"/>
    </source>
</evidence>
<dbReference type="Proteomes" id="UP000280307">
    <property type="component" value="Unassembled WGS sequence"/>
</dbReference>